<dbReference type="RefSeq" id="WP_188387440.1">
    <property type="nucleotide sequence ID" value="NZ_BMFK01000001.1"/>
</dbReference>
<protein>
    <recommendedName>
        <fullName evidence="7">Cyanophycinase</fullName>
    </recommendedName>
</protein>
<dbReference type="InterPro" id="IPR005320">
    <property type="entry name" value="Peptidase_S51"/>
</dbReference>
<dbReference type="Proteomes" id="UP000605259">
    <property type="component" value="Unassembled WGS sequence"/>
</dbReference>
<dbReference type="GO" id="GO:0006508">
    <property type="term" value="P:proteolysis"/>
    <property type="evidence" value="ECO:0007669"/>
    <property type="project" value="UniProtKB-KW"/>
</dbReference>
<dbReference type="Gene3D" id="3.40.50.880">
    <property type="match status" value="1"/>
</dbReference>
<organism evidence="5 6">
    <name type="scientific">Priestia taiwanensis</name>
    <dbReference type="NCBI Taxonomy" id="1347902"/>
    <lineage>
        <taxon>Bacteria</taxon>
        <taxon>Bacillati</taxon>
        <taxon>Bacillota</taxon>
        <taxon>Bacilli</taxon>
        <taxon>Bacillales</taxon>
        <taxon>Bacillaceae</taxon>
        <taxon>Priestia</taxon>
    </lineage>
</organism>
<sequence length="231" mass="25633">MENRYVYLLGGNPTLSDAVESFVHLSGGKEARLVLLTVKKGAWEKHVPRYTNQWEQLGVSSIHIIAVNNRTELSGEELECIKNATGIYIGGGHTETYHNVYAYDPVKTLLAEKYESGTPIAGCSAGALILPKTVVISPNDTDDQQMKVTEGIGFISSSLVAVHYSQWQEHEHIIRGMSEVGCREALCLDEEAALLLCNEKPYRTFGPENVYCLEHMHQEGIVERILKLSSI</sequence>
<reference evidence="5" key="1">
    <citation type="journal article" date="2014" name="Int. J. Syst. Evol. Microbiol.">
        <title>Complete genome sequence of Corynebacterium casei LMG S-19264T (=DSM 44701T), isolated from a smear-ripened cheese.</title>
        <authorList>
            <consortium name="US DOE Joint Genome Institute (JGI-PGF)"/>
            <person name="Walter F."/>
            <person name="Albersmeier A."/>
            <person name="Kalinowski J."/>
            <person name="Ruckert C."/>
        </authorList>
    </citation>
    <scope>NUCLEOTIDE SEQUENCE</scope>
    <source>
        <strain evidence="5">CGMCC 1.12698</strain>
    </source>
</reference>
<dbReference type="AlphaFoldDB" id="A0A917EN17"/>
<comment type="caution">
    <text evidence="5">The sequence shown here is derived from an EMBL/GenBank/DDBJ whole genome shotgun (WGS) entry which is preliminary data.</text>
</comment>
<reference evidence="5" key="2">
    <citation type="submission" date="2020-09" db="EMBL/GenBank/DDBJ databases">
        <authorList>
            <person name="Sun Q."/>
            <person name="Zhou Y."/>
        </authorList>
    </citation>
    <scope>NUCLEOTIDE SEQUENCE</scope>
    <source>
        <strain evidence="5">CGMCC 1.12698</strain>
    </source>
</reference>
<keyword evidence="3" id="KW-0378">Hydrolase</keyword>
<evidence type="ECO:0000256" key="2">
    <source>
        <dbReference type="ARBA" id="ARBA00022670"/>
    </source>
</evidence>
<name>A0A917EN17_9BACI</name>
<evidence type="ECO:0008006" key="7">
    <source>
        <dbReference type="Google" id="ProtNLM"/>
    </source>
</evidence>
<evidence type="ECO:0000313" key="5">
    <source>
        <dbReference type="EMBL" id="GGE62898.1"/>
    </source>
</evidence>
<evidence type="ECO:0000256" key="1">
    <source>
        <dbReference type="ARBA" id="ARBA00006534"/>
    </source>
</evidence>
<gene>
    <name evidence="5" type="ORF">GCM10007140_11480</name>
</gene>
<comment type="similarity">
    <text evidence="1">Belongs to the peptidase S51 family.</text>
</comment>
<dbReference type="SUPFAM" id="SSF52317">
    <property type="entry name" value="Class I glutamine amidotransferase-like"/>
    <property type="match status" value="1"/>
</dbReference>
<keyword evidence="4" id="KW-0720">Serine protease</keyword>
<dbReference type="PANTHER" id="PTHR36175:SF1">
    <property type="entry name" value="CYANOPHYCINASE"/>
    <property type="match status" value="1"/>
</dbReference>
<dbReference type="InterPro" id="IPR029062">
    <property type="entry name" value="Class_I_gatase-like"/>
</dbReference>
<keyword evidence="6" id="KW-1185">Reference proteome</keyword>
<accession>A0A917EN17</accession>
<dbReference type="Pfam" id="PF03575">
    <property type="entry name" value="Peptidase_S51"/>
    <property type="match status" value="1"/>
</dbReference>
<keyword evidence="2" id="KW-0645">Protease</keyword>
<evidence type="ECO:0000313" key="6">
    <source>
        <dbReference type="Proteomes" id="UP000605259"/>
    </source>
</evidence>
<dbReference type="GO" id="GO:0008236">
    <property type="term" value="F:serine-type peptidase activity"/>
    <property type="evidence" value="ECO:0007669"/>
    <property type="project" value="UniProtKB-KW"/>
</dbReference>
<evidence type="ECO:0000256" key="3">
    <source>
        <dbReference type="ARBA" id="ARBA00022801"/>
    </source>
</evidence>
<evidence type="ECO:0000256" key="4">
    <source>
        <dbReference type="ARBA" id="ARBA00022825"/>
    </source>
</evidence>
<proteinExistence type="inferred from homology"/>
<dbReference type="EMBL" id="BMFK01000001">
    <property type="protein sequence ID" value="GGE62898.1"/>
    <property type="molecule type" value="Genomic_DNA"/>
</dbReference>
<dbReference type="PANTHER" id="PTHR36175">
    <property type="entry name" value="CYANOPHYCINASE"/>
    <property type="match status" value="1"/>
</dbReference>